<dbReference type="STRING" id="1518501.CQ10_05815"/>
<dbReference type="SUPFAM" id="SSF55781">
    <property type="entry name" value="GAF domain-like"/>
    <property type="match status" value="1"/>
</dbReference>
<sequence>MDKSAIAEVLRKCQAWPPRPGSEPIDPPVFTAGATNPHVGALAMPVFGADAKLIGVLALSGPVARLTPERVKSMGAILSKAAWKLTRALGGPDERTDGRLGCRGIANLTARLGTARMSSEGMMLSTAVNFRLFVNIRHSPCPPNLIVRAC</sequence>
<dbReference type="InterPro" id="IPR014757">
    <property type="entry name" value="Tscrpt_reg_IclR_C"/>
</dbReference>
<comment type="caution">
    <text evidence="2">The sequence shown here is derived from an EMBL/GenBank/DDBJ whole genome shotgun (WGS) entry which is preliminary data.</text>
</comment>
<dbReference type="EMBL" id="LLXX01000067">
    <property type="protein sequence ID" value="KRR09225.1"/>
    <property type="molecule type" value="Genomic_DNA"/>
</dbReference>
<dbReference type="Proteomes" id="UP000051913">
    <property type="component" value="Unassembled WGS sequence"/>
</dbReference>
<evidence type="ECO:0000259" key="1">
    <source>
        <dbReference type="PROSITE" id="PS51078"/>
    </source>
</evidence>
<organism evidence="2 3">
    <name type="scientific">Bradyrhizobium valentinum</name>
    <dbReference type="NCBI Taxonomy" id="1518501"/>
    <lineage>
        <taxon>Bacteria</taxon>
        <taxon>Pseudomonadati</taxon>
        <taxon>Pseudomonadota</taxon>
        <taxon>Alphaproteobacteria</taxon>
        <taxon>Hyphomicrobiales</taxon>
        <taxon>Nitrobacteraceae</taxon>
        <taxon>Bradyrhizobium</taxon>
    </lineage>
</organism>
<dbReference type="Gene3D" id="3.30.450.40">
    <property type="match status" value="1"/>
</dbReference>
<dbReference type="InterPro" id="IPR029016">
    <property type="entry name" value="GAF-like_dom_sf"/>
</dbReference>
<proteinExistence type="predicted"/>
<evidence type="ECO:0000313" key="2">
    <source>
        <dbReference type="EMBL" id="KRR09225.1"/>
    </source>
</evidence>
<evidence type="ECO:0000313" key="3">
    <source>
        <dbReference type="Proteomes" id="UP000051913"/>
    </source>
</evidence>
<reference evidence="2 3" key="1">
    <citation type="submission" date="2014-03" db="EMBL/GenBank/DDBJ databases">
        <title>Bradyrhizobium valentinum sp. nov., isolated from effective nodules of Lupinus mariae-josephae, a lupine endemic of basic-lime soils in Eastern Spain.</title>
        <authorList>
            <person name="Duran D."/>
            <person name="Rey L."/>
            <person name="Navarro A."/>
            <person name="Busquets A."/>
            <person name="Imperial J."/>
            <person name="Ruiz-Argueso T."/>
        </authorList>
    </citation>
    <scope>NUCLEOTIDE SEQUENCE [LARGE SCALE GENOMIC DNA]</scope>
    <source>
        <strain evidence="2 3">LmjM3</strain>
    </source>
</reference>
<protein>
    <recommendedName>
        <fullName evidence="1">IclR-ED domain-containing protein</fullName>
    </recommendedName>
</protein>
<gene>
    <name evidence="2" type="ORF">CP49_09610</name>
</gene>
<dbReference type="PROSITE" id="PS51078">
    <property type="entry name" value="ICLR_ED"/>
    <property type="match status" value="1"/>
</dbReference>
<feature type="domain" description="IclR-ED" evidence="1">
    <location>
        <begin position="1"/>
        <end position="91"/>
    </location>
</feature>
<dbReference type="AlphaFoldDB" id="A0A0R3LN71"/>
<name>A0A0R3LN71_9BRAD</name>
<keyword evidence="3" id="KW-1185">Reference proteome</keyword>
<accession>A0A0R3LN71</accession>